<dbReference type="EMBL" id="JASMRN010000009">
    <property type="protein sequence ID" value="MEZ7515999.1"/>
    <property type="molecule type" value="Genomic_DNA"/>
</dbReference>
<dbReference type="Pfam" id="PF07715">
    <property type="entry name" value="Plug"/>
    <property type="match status" value="1"/>
</dbReference>
<dbReference type="NCBIfam" id="TIGR04057">
    <property type="entry name" value="SusC_RagA_signa"/>
    <property type="match status" value="1"/>
</dbReference>
<evidence type="ECO:0000256" key="7">
    <source>
        <dbReference type="PROSITE-ProRule" id="PRU01360"/>
    </source>
</evidence>
<dbReference type="InterPro" id="IPR023996">
    <property type="entry name" value="TonB-dep_OMP_SusC/RagA"/>
</dbReference>
<keyword evidence="10" id="KW-1185">Reference proteome</keyword>
<evidence type="ECO:0000313" key="9">
    <source>
        <dbReference type="EMBL" id="MEZ7515999.1"/>
    </source>
</evidence>
<protein>
    <submittedName>
        <fullName evidence="9">TonB-dependent receptor</fullName>
    </submittedName>
</protein>
<keyword evidence="3 7" id="KW-1134">Transmembrane beta strand</keyword>
<dbReference type="Proteomes" id="UP001568894">
    <property type="component" value="Unassembled WGS sequence"/>
</dbReference>
<comment type="caution">
    <text evidence="9">The sequence shown here is derived from an EMBL/GenBank/DDBJ whole genome shotgun (WGS) entry which is preliminary data.</text>
</comment>
<keyword evidence="2 7" id="KW-0813">Transport</keyword>
<dbReference type="InterPro" id="IPR036942">
    <property type="entry name" value="Beta-barrel_TonB_sf"/>
</dbReference>
<keyword evidence="9" id="KW-0675">Receptor</keyword>
<evidence type="ECO:0000256" key="3">
    <source>
        <dbReference type="ARBA" id="ARBA00022452"/>
    </source>
</evidence>
<dbReference type="InterPro" id="IPR023997">
    <property type="entry name" value="TonB-dep_OMP_SusC/RagA_CS"/>
</dbReference>
<evidence type="ECO:0000259" key="8">
    <source>
        <dbReference type="Pfam" id="PF07715"/>
    </source>
</evidence>
<sequence length="1019" mass="112683">MNVKIKLSILIILLCNVVVFAQKKYTLTGKVTAASDKMPIPGANLIIKDSKTGTITDFDGGFSISVSSGDKLQFSYLGYETKTIAITNQSTLNIALSEAGNQLEQVVVIGYGTQKRANVTGSISKVTNTDLDQIPVSRVDDALIGQVAGVNIQQTNPGAGEAPTIKVRGQGSISFSSNPLIVVDGIVLGNDADFLSSLDMNDVESVEILKDASSSSIYGSRGANGVVMVTTKKGKEGKTKFSYNTYTGYKFIPRTNILSTPEKWSSFVRENNGGELTDQMKYIEKLGTYTNWEKEIMDGGVITDHNLSVSGGSESTKFRTSIGYNSDEGVLLNDNFKKINLRLNLDSKVDKLEFGVMINPSFTKQRRFPINLVDAIRQNPWLPVYLDENSIQYVNRLRENGRWANAKVGDYAMERMFDNYDLENGVPVASGGTSISATSNQNAFAKVNEINELKYQTKFYGNTYFKVNFTDNFNFKQTLGGDYRFIKSEEYRGVQATRNGAADSASFYSSTEQNHMVTESLFSYSNDFGKHNLSAIAGFTAEFWSTTLVGISAAGYSNDYIQTIPAANLTGGSTSKYKERLISYLSRVNYSYDDRYLVSASFRTDGSSKFGPDKKFGFFPAASLGWRVSNEEFLADSRFVRDLKLRVSYGVTRSNSGIGEYDYIGLVQPVGTALDGLSNGFNTTNISNPNLGWEQLVEFNPGIDASLFDGAFGFSFDYYTRTSNDLLIDLPVAAVTGFETALVNRGEVKNEGFELELRSKNIRTNDFSWTSSALFTRNKNTLVDFAGSSGLISIIDDKRPAEWISLEGNPISSFYGYVVSSQIDTQYIKNSFYPINAQAQDVYVKDLNGDGIIDTDDRTVLGTPYPDLVWSFSNNFKYKNVDFSFMFQGSYGAEVRNINSQYINNEFASNQDSTSDLPNADFTTQRIFTSDDVQDASYVALRNVNLGYTFSKEMLKKFGIGKMRLYVAGQNLLYFMSKDYTGYNPEGITDGSSNPLTYGYQKGAAPIYKTVSFGLNVEF</sequence>
<keyword evidence="6 7" id="KW-0998">Cell outer membrane</keyword>
<dbReference type="InterPro" id="IPR039426">
    <property type="entry name" value="TonB-dep_rcpt-like"/>
</dbReference>
<dbReference type="PROSITE" id="PS52016">
    <property type="entry name" value="TONB_DEPENDENT_REC_3"/>
    <property type="match status" value="1"/>
</dbReference>
<evidence type="ECO:0000256" key="2">
    <source>
        <dbReference type="ARBA" id="ARBA00022448"/>
    </source>
</evidence>
<dbReference type="SUPFAM" id="SSF49464">
    <property type="entry name" value="Carboxypeptidase regulatory domain-like"/>
    <property type="match status" value="1"/>
</dbReference>
<evidence type="ECO:0000256" key="1">
    <source>
        <dbReference type="ARBA" id="ARBA00004571"/>
    </source>
</evidence>
<evidence type="ECO:0000313" key="10">
    <source>
        <dbReference type="Proteomes" id="UP001568894"/>
    </source>
</evidence>
<dbReference type="RefSeq" id="WP_371570888.1">
    <property type="nucleotide sequence ID" value="NZ_JASMRN010000009.1"/>
</dbReference>
<dbReference type="InterPro" id="IPR008969">
    <property type="entry name" value="CarboxyPept-like_regulatory"/>
</dbReference>
<dbReference type="SUPFAM" id="SSF56935">
    <property type="entry name" value="Porins"/>
    <property type="match status" value="1"/>
</dbReference>
<feature type="domain" description="TonB-dependent receptor plug" evidence="8">
    <location>
        <begin position="117"/>
        <end position="226"/>
    </location>
</feature>
<dbReference type="InterPro" id="IPR012910">
    <property type="entry name" value="Plug_dom"/>
</dbReference>
<dbReference type="Gene3D" id="2.170.130.10">
    <property type="entry name" value="TonB-dependent receptor, plug domain"/>
    <property type="match status" value="1"/>
</dbReference>
<dbReference type="Pfam" id="PF13715">
    <property type="entry name" value="CarbopepD_reg_2"/>
    <property type="match status" value="1"/>
</dbReference>
<evidence type="ECO:0000256" key="6">
    <source>
        <dbReference type="ARBA" id="ARBA00023237"/>
    </source>
</evidence>
<accession>A0ABV4KEB8</accession>
<keyword evidence="4 7" id="KW-0812">Transmembrane</keyword>
<evidence type="ECO:0000256" key="4">
    <source>
        <dbReference type="ARBA" id="ARBA00022692"/>
    </source>
</evidence>
<organism evidence="9 10">
    <name type="scientific">Flavobacterium frigidarium</name>
    <dbReference type="NCBI Taxonomy" id="99286"/>
    <lineage>
        <taxon>Bacteria</taxon>
        <taxon>Pseudomonadati</taxon>
        <taxon>Bacteroidota</taxon>
        <taxon>Flavobacteriia</taxon>
        <taxon>Flavobacteriales</taxon>
        <taxon>Flavobacteriaceae</taxon>
        <taxon>Flavobacterium</taxon>
    </lineage>
</organism>
<reference evidence="9 10" key="1">
    <citation type="submission" date="2023-05" db="EMBL/GenBank/DDBJ databases">
        <title>Adaptations of aquatic viruses from atmosphere-close ecosystems of the Central Arctic Ocean.</title>
        <authorList>
            <person name="Rahlff J."/>
            <person name="Holmfeldt K."/>
        </authorList>
    </citation>
    <scope>NUCLEOTIDE SEQUENCE [LARGE SCALE GENOMIC DNA]</scope>
    <source>
        <strain evidence="9 10">Arc14</strain>
    </source>
</reference>
<comment type="similarity">
    <text evidence="7">Belongs to the TonB-dependent receptor family.</text>
</comment>
<evidence type="ECO:0000256" key="5">
    <source>
        <dbReference type="ARBA" id="ARBA00023136"/>
    </source>
</evidence>
<proteinExistence type="inferred from homology"/>
<comment type="subcellular location">
    <subcellularLocation>
        <location evidence="1 7">Cell outer membrane</location>
        <topology evidence="1 7">Multi-pass membrane protein</topology>
    </subcellularLocation>
</comment>
<name>A0ABV4KEB8_9FLAO</name>
<dbReference type="InterPro" id="IPR037066">
    <property type="entry name" value="Plug_dom_sf"/>
</dbReference>
<dbReference type="Gene3D" id="2.40.170.20">
    <property type="entry name" value="TonB-dependent receptor, beta-barrel domain"/>
    <property type="match status" value="1"/>
</dbReference>
<dbReference type="NCBIfam" id="TIGR04056">
    <property type="entry name" value="OMP_RagA_SusC"/>
    <property type="match status" value="1"/>
</dbReference>
<keyword evidence="5 7" id="KW-0472">Membrane</keyword>
<dbReference type="Gene3D" id="2.60.40.1120">
    <property type="entry name" value="Carboxypeptidase-like, regulatory domain"/>
    <property type="match status" value="1"/>
</dbReference>
<gene>
    <name evidence="9" type="ORF">QO192_11985</name>
</gene>